<dbReference type="PANTHER" id="PTHR42695">
    <property type="entry name" value="GLUTAMINE AMIDOTRANSFERASE YLR126C-RELATED"/>
    <property type="match status" value="1"/>
</dbReference>
<dbReference type="PANTHER" id="PTHR42695:SF5">
    <property type="entry name" value="GLUTAMINE AMIDOTRANSFERASE YLR126C-RELATED"/>
    <property type="match status" value="1"/>
</dbReference>
<evidence type="ECO:0000313" key="2">
    <source>
        <dbReference type="EMBL" id="PCJ01801.1"/>
    </source>
</evidence>
<protein>
    <submittedName>
        <fullName evidence="2">GMP synthase</fullName>
    </submittedName>
</protein>
<evidence type="ECO:0000259" key="1">
    <source>
        <dbReference type="Pfam" id="PF00117"/>
    </source>
</evidence>
<dbReference type="InterPro" id="IPR044992">
    <property type="entry name" value="ChyE-like"/>
</dbReference>
<proteinExistence type="predicted"/>
<dbReference type="GO" id="GO:0005829">
    <property type="term" value="C:cytosol"/>
    <property type="evidence" value="ECO:0007669"/>
    <property type="project" value="TreeGrafter"/>
</dbReference>
<dbReference type="EMBL" id="NVUS01000006">
    <property type="protein sequence ID" value="PCJ01801.1"/>
    <property type="molecule type" value="Genomic_DNA"/>
</dbReference>
<feature type="domain" description="Glutamine amidotransferase" evidence="1">
    <location>
        <begin position="19"/>
        <end position="190"/>
    </location>
</feature>
<gene>
    <name evidence="2" type="ORF">COB13_06370</name>
</gene>
<comment type="caution">
    <text evidence="2">The sequence shown here is derived from an EMBL/GenBank/DDBJ whole genome shotgun (WGS) entry which is preliminary data.</text>
</comment>
<reference key="1">
    <citation type="submission" date="2017-08" db="EMBL/GenBank/DDBJ databases">
        <title>A dynamic microbial community with high functional redundancy inhabits the cold, oxic subseafloor aquifer.</title>
        <authorList>
            <person name="Tully B.J."/>
            <person name="Wheat C.G."/>
            <person name="Glazer B.T."/>
            <person name="Huber J.A."/>
        </authorList>
    </citation>
    <scope>NUCLEOTIDE SEQUENCE [LARGE SCALE GENOMIC DNA]</scope>
</reference>
<dbReference type="AlphaFoldDB" id="A0A2A4Z4G1"/>
<organism evidence="2">
    <name type="scientific">OCS116 cluster bacterium</name>
    <dbReference type="NCBI Taxonomy" id="2030921"/>
    <lineage>
        <taxon>Bacteria</taxon>
        <taxon>Pseudomonadati</taxon>
        <taxon>Pseudomonadota</taxon>
        <taxon>Alphaproteobacteria</taxon>
        <taxon>OCS116 cluster</taxon>
    </lineage>
</organism>
<accession>A0A2A4Z4G1</accession>
<dbReference type="Gene3D" id="3.40.50.880">
    <property type="match status" value="1"/>
</dbReference>
<dbReference type="SUPFAM" id="SSF52317">
    <property type="entry name" value="Class I glutamine amidotransferase-like"/>
    <property type="match status" value="1"/>
</dbReference>
<reference evidence="2" key="2">
    <citation type="journal article" date="2018" name="ISME J.">
        <title>A dynamic microbial community with high functional redundancy inhabits the cold, oxic subseafloor aquifer.</title>
        <authorList>
            <person name="Tully B.J."/>
            <person name="Wheat C.G."/>
            <person name="Glazer B.T."/>
            <person name="Huber J.A."/>
        </authorList>
    </citation>
    <scope>NUCLEOTIDE SEQUENCE</scope>
    <source>
        <strain evidence="2">NORP83</strain>
    </source>
</reference>
<name>A0A2A4Z4G1_9PROT</name>
<dbReference type="InterPro" id="IPR017926">
    <property type="entry name" value="GATASE"/>
</dbReference>
<dbReference type="PROSITE" id="PS51273">
    <property type="entry name" value="GATASE_TYPE_1"/>
    <property type="match status" value="1"/>
</dbReference>
<sequence length="241" mass="26796">MAKFKIGILETGRPPEQLTDEFISYPHMVEDWLSNLDAEFLTYPVLDNQFPQTANECDLWVITGSKFGAYENHEWIKPLEAFIRNVKTSGKLMFGICFGHQLIAQALGGKIEKYSKGWALGVNQYQIDNWPTELGDPPNEIALQAYHQDQITTLPAGAIPVASSDFCKYAAVWYPGFGLTVQGHPEFSKSYASALLQSRRGNGLTEQQADHGLANMVTPNNRDAIANIVKTYLTNKGSNHA</sequence>
<dbReference type="Pfam" id="PF00117">
    <property type="entry name" value="GATase"/>
    <property type="match status" value="1"/>
</dbReference>
<dbReference type="InterPro" id="IPR029062">
    <property type="entry name" value="Class_I_gatase-like"/>
</dbReference>
<dbReference type="CDD" id="cd01741">
    <property type="entry name" value="GATase1_1"/>
    <property type="match status" value="1"/>
</dbReference>